<dbReference type="InterPro" id="IPR003761">
    <property type="entry name" value="Exonuc_VII_S"/>
</dbReference>
<keyword evidence="3 6" id="KW-0540">Nuclease</keyword>
<proteinExistence type="inferred from homology"/>
<gene>
    <name evidence="6" type="primary">xseB</name>
    <name evidence="7" type="ORF">V0U79_02530</name>
</gene>
<organism evidence="7 8">
    <name type="scientific">Hyphobacterium lacteum</name>
    <dbReference type="NCBI Taxonomy" id="3116575"/>
    <lineage>
        <taxon>Bacteria</taxon>
        <taxon>Pseudomonadati</taxon>
        <taxon>Pseudomonadota</taxon>
        <taxon>Alphaproteobacteria</taxon>
        <taxon>Maricaulales</taxon>
        <taxon>Maricaulaceae</taxon>
        <taxon>Hyphobacterium</taxon>
    </lineage>
</organism>
<evidence type="ECO:0000256" key="2">
    <source>
        <dbReference type="ARBA" id="ARBA00022490"/>
    </source>
</evidence>
<sequence>MSDAGPKIEDMSFEAALAELETIVQQLESGDVELEKSIAIYERGAALKAHCEKKLREAELKVEKIVLDDSGNARTEDADLA</sequence>
<dbReference type="HAMAP" id="MF_00337">
    <property type="entry name" value="Exonuc_7_S"/>
    <property type="match status" value="1"/>
</dbReference>
<evidence type="ECO:0000256" key="1">
    <source>
        <dbReference type="ARBA" id="ARBA00009998"/>
    </source>
</evidence>
<keyword evidence="2 6" id="KW-0963">Cytoplasm</keyword>
<dbReference type="SUPFAM" id="SSF116842">
    <property type="entry name" value="XseB-like"/>
    <property type="match status" value="1"/>
</dbReference>
<comment type="subunit">
    <text evidence="6">Heterooligomer composed of large and small subunits.</text>
</comment>
<dbReference type="NCBIfam" id="TIGR01280">
    <property type="entry name" value="xseB"/>
    <property type="match status" value="1"/>
</dbReference>
<name>A0ABU7LMS8_9PROT</name>
<dbReference type="PANTHER" id="PTHR34137:SF1">
    <property type="entry name" value="EXODEOXYRIBONUCLEASE 7 SMALL SUBUNIT"/>
    <property type="match status" value="1"/>
</dbReference>
<reference evidence="7 8" key="1">
    <citation type="submission" date="2024-01" db="EMBL/GenBank/DDBJ databases">
        <title>Hyphobacterium bacterium isolated from marine sediment.</title>
        <authorList>
            <person name="Zhao S."/>
        </authorList>
    </citation>
    <scope>NUCLEOTIDE SEQUENCE [LARGE SCALE GENOMIC DNA]</scope>
    <source>
        <strain evidence="8">HN65</strain>
    </source>
</reference>
<dbReference type="Proteomes" id="UP001354971">
    <property type="component" value="Unassembled WGS sequence"/>
</dbReference>
<keyword evidence="5 6" id="KW-0269">Exonuclease</keyword>
<evidence type="ECO:0000313" key="8">
    <source>
        <dbReference type="Proteomes" id="UP001354971"/>
    </source>
</evidence>
<protein>
    <recommendedName>
        <fullName evidence="6">Exodeoxyribonuclease 7 small subunit</fullName>
        <ecNumber evidence="6">3.1.11.6</ecNumber>
    </recommendedName>
    <alternativeName>
        <fullName evidence="6">Exodeoxyribonuclease VII small subunit</fullName>
        <shortName evidence="6">Exonuclease VII small subunit</shortName>
    </alternativeName>
</protein>
<dbReference type="RefSeq" id="WP_330197890.1">
    <property type="nucleotide sequence ID" value="NZ_JAZDRP010000002.1"/>
</dbReference>
<comment type="caution">
    <text evidence="7">The sequence shown here is derived from an EMBL/GenBank/DDBJ whole genome shotgun (WGS) entry which is preliminary data.</text>
</comment>
<evidence type="ECO:0000256" key="6">
    <source>
        <dbReference type="HAMAP-Rule" id="MF_00337"/>
    </source>
</evidence>
<dbReference type="PANTHER" id="PTHR34137">
    <property type="entry name" value="EXODEOXYRIBONUCLEASE 7 SMALL SUBUNIT"/>
    <property type="match status" value="1"/>
</dbReference>
<comment type="function">
    <text evidence="6">Bidirectionally degrades single-stranded DNA into large acid-insoluble oligonucleotides, which are then degraded further into small acid-soluble oligonucleotides.</text>
</comment>
<comment type="similarity">
    <text evidence="1 6">Belongs to the XseB family.</text>
</comment>
<accession>A0ABU7LMS8</accession>
<comment type="subcellular location">
    <subcellularLocation>
        <location evidence="6">Cytoplasm</location>
    </subcellularLocation>
</comment>
<dbReference type="GO" id="GO:0008855">
    <property type="term" value="F:exodeoxyribonuclease VII activity"/>
    <property type="evidence" value="ECO:0007669"/>
    <property type="project" value="UniProtKB-EC"/>
</dbReference>
<keyword evidence="4 6" id="KW-0378">Hydrolase</keyword>
<keyword evidence="8" id="KW-1185">Reference proteome</keyword>
<dbReference type="EMBL" id="JAZDRP010000002">
    <property type="protein sequence ID" value="MEE2525225.1"/>
    <property type="molecule type" value="Genomic_DNA"/>
</dbReference>
<dbReference type="InterPro" id="IPR037004">
    <property type="entry name" value="Exonuc_VII_ssu_sf"/>
</dbReference>
<evidence type="ECO:0000256" key="4">
    <source>
        <dbReference type="ARBA" id="ARBA00022801"/>
    </source>
</evidence>
<dbReference type="Pfam" id="PF02609">
    <property type="entry name" value="Exonuc_VII_S"/>
    <property type="match status" value="1"/>
</dbReference>
<dbReference type="EC" id="3.1.11.6" evidence="6"/>
<dbReference type="NCBIfam" id="NF002139">
    <property type="entry name" value="PRK00977.1-3"/>
    <property type="match status" value="1"/>
</dbReference>
<evidence type="ECO:0000313" key="7">
    <source>
        <dbReference type="EMBL" id="MEE2525225.1"/>
    </source>
</evidence>
<comment type="catalytic activity">
    <reaction evidence="6">
        <text>Exonucleolytic cleavage in either 5'- to 3'- or 3'- to 5'-direction to yield nucleoside 5'-phosphates.</text>
        <dbReference type="EC" id="3.1.11.6"/>
    </reaction>
</comment>
<dbReference type="Gene3D" id="1.10.287.1040">
    <property type="entry name" value="Exonuclease VII, small subunit"/>
    <property type="match status" value="1"/>
</dbReference>
<evidence type="ECO:0000256" key="3">
    <source>
        <dbReference type="ARBA" id="ARBA00022722"/>
    </source>
</evidence>
<dbReference type="NCBIfam" id="NF002140">
    <property type="entry name" value="PRK00977.1-4"/>
    <property type="match status" value="1"/>
</dbReference>
<evidence type="ECO:0000256" key="5">
    <source>
        <dbReference type="ARBA" id="ARBA00022839"/>
    </source>
</evidence>